<feature type="region of interest" description="Disordered" evidence="10">
    <location>
        <begin position="692"/>
        <end position="737"/>
    </location>
</feature>
<feature type="compositionally biased region" description="Low complexity" evidence="10">
    <location>
        <begin position="698"/>
        <end position="709"/>
    </location>
</feature>
<evidence type="ECO:0000256" key="3">
    <source>
        <dbReference type="ARBA" id="ARBA00022729"/>
    </source>
</evidence>
<feature type="compositionally biased region" description="Low complexity" evidence="10">
    <location>
        <begin position="718"/>
        <end position="732"/>
    </location>
</feature>
<evidence type="ECO:0000256" key="6">
    <source>
        <dbReference type="ARBA" id="ARBA00023098"/>
    </source>
</evidence>
<keyword evidence="5 8" id="KW-0442">Lipid degradation</keyword>
<evidence type="ECO:0000256" key="4">
    <source>
        <dbReference type="ARBA" id="ARBA00022801"/>
    </source>
</evidence>
<dbReference type="PANTHER" id="PTHR10728:SF33">
    <property type="entry name" value="LYSOPHOSPHOLIPASE 1-RELATED"/>
    <property type="match status" value="1"/>
</dbReference>
<keyword evidence="3 9" id="KW-0732">Signal</keyword>
<feature type="domain" description="PLA2c" evidence="11">
    <location>
        <begin position="137"/>
        <end position="686"/>
    </location>
</feature>
<reference evidence="12 13" key="1">
    <citation type="submission" date="2024-01" db="EMBL/GenBank/DDBJ databases">
        <authorList>
            <consortium name="Genoscope - CEA"/>
            <person name="William W."/>
        </authorList>
    </citation>
    <scope>NUCLEOTIDE SEQUENCE [LARGE SCALE GENOMIC DNA]</scope>
    <source>
        <strain evidence="12 13">29B2s-10</strain>
    </source>
</reference>
<dbReference type="Gene3D" id="3.40.1090.10">
    <property type="entry name" value="Cytosolic phospholipase A2 catalytic domain"/>
    <property type="match status" value="1"/>
</dbReference>
<feature type="region of interest" description="Disordered" evidence="10">
    <location>
        <begin position="70"/>
        <end position="121"/>
    </location>
</feature>
<evidence type="ECO:0000256" key="2">
    <source>
        <dbReference type="ARBA" id="ARBA00013274"/>
    </source>
</evidence>
<evidence type="ECO:0000256" key="7">
    <source>
        <dbReference type="ARBA" id="ARBA00023180"/>
    </source>
</evidence>
<protein>
    <recommendedName>
        <fullName evidence="2 9">Lysophospholipase</fullName>
        <ecNumber evidence="2 9">3.1.1.5</ecNumber>
    </recommendedName>
</protein>
<dbReference type="PANTHER" id="PTHR10728">
    <property type="entry name" value="CYTOSOLIC PHOSPHOLIPASE A2"/>
    <property type="match status" value="1"/>
</dbReference>
<dbReference type="PROSITE" id="PS51210">
    <property type="entry name" value="PLA2C"/>
    <property type="match status" value="1"/>
</dbReference>
<keyword evidence="7" id="KW-0325">Glycoprotein</keyword>
<dbReference type="InterPro" id="IPR016035">
    <property type="entry name" value="Acyl_Trfase/lysoPLipase"/>
</dbReference>
<feature type="compositionally biased region" description="Low complexity" evidence="10">
    <location>
        <begin position="71"/>
        <end position="87"/>
    </location>
</feature>
<proteinExistence type="inferred from homology"/>
<accession>A0ABP0E5I0</accession>
<sequence length="760" mass="81117">MRLIIFCFYLLVTIRAWSWPWQTTSTNSDVKAEPTNSGGDSSSSSSSSDSGFQWGAITSEVGGAIGGVFGSSSASKTSDQSSTSTDATTKEQDSSASATESSSAASSGSSSGGGNGVLGGLFGGSSTRNAYQPYETDCPSDPIVRRAENISSHEADYIKNRQVKTNENLIKFLQSRANLTNFNAEDFVKNSPRNISIGLAFSGGGYRAMLNGAGQILGLDGRFDDANQNGLGGLLQSTTYLSGLSGGNWLVGSLVLNDWVSVADILSSKVDIWKLQDSIFNPNGLNVVATAEYYTSMYEAISAKEDAGYESTITDVWGRALSSQFFVSDDHGENITWSGIRDLESFKSYDMPFPIVIANGRTPGTLILNLNSTVFEISPYELGSWDPSLETMADVKYVGSYVEDGTNSTGKCMVNFDNAGFIMGTSSSLFNAILLRAGDVTLPSAISTVFKKILAAVSSTEVDIADYSPNPYLGSSYGTVSSITQNETLYLVDGGEDGQNVPFYPLIQNSREVDIILAYDNSADTDDNWPNGTSIIQTYQRQFGKQGKGTPFPYVPDVDTFLKTGLTKKPVFFGCDAKNLTSLVEYHHNSNITETDIPLVVLFSNNQLSYGTNTSTFKMSYDREELEGIIQNGFEVSTRNNFTDDSKWATCLGCAIIRRTQERLGDEQSDECKKCFEEYCWTGGEKDAAPTSAVAGFSAESGGPSSTGGSSNGGSRTGGAASATGTSTSSSSKKGEGYNAVSIPSRLLTAMASLLLFVVI</sequence>
<dbReference type="SMART" id="SM00022">
    <property type="entry name" value="PLAc"/>
    <property type="match status" value="1"/>
</dbReference>
<comment type="catalytic activity">
    <reaction evidence="9">
        <text>a 1-acyl-sn-glycero-3-phosphocholine + H2O = sn-glycerol 3-phosphocholine + a fatty acid + H(+)</text>
        <dbReference type="Rhea" id="RHEA:15177"/>
        <dbReference type="ChEBI" id="CHEBI:15377"/>
        <dbReference type="ChEBI" id="CHEBI:15378"/>
        <dbReference type="ChEBI" id="CHEBI:16870"/>
        <dbReference type="ChEBI" id="CHEBI:28868"/>
        <dbReference type="ChEBI" id="CHEBI:58168"/>
        <dbReference type="EC" id="3.1.1.5"/>
    </reaction>
</comment>
<dbReference type="SUPFAM" id="SSF52151">
    <property type="entry name" value="FabD/lysophospholipase-like"/>
    <property type="match status" value="1"/>
</dbReference>
<dbReference type="EC" id="3.1.1.5" evidence="2 9"/>
<evidence type="ECO:0000256" key="5">
    <source>
        <dbReference type="ARBA" id="ARBA00022963"/>
    </source>
</evidence>
<evidence type="ECO:0000256" key="8">
    <source>
        <dbReference type="PROSITE-ProRule" id="PRU00555"/>
    </source>
</evidence>
<keyword evidence="4 8" id="KW-0378">Hydrolase</keyword>
<evidence type="ECO:0000256" key="1">
    <source>
        <dbReference type="ARBA" id="ARBA00008780"/>
    </source>
</evidence>
<evidence type="ECO:0000256" key="9">
    <source>
        <dbReference type="RuleBase" id="RU362103"/>
    </source>
</evidence>
<dbReference type="Pfam" id="PF01735">
    <property type="entry name" value="PLA2_B"/>
    <property type="match status" value="1"/>
</dbReference>
<gene>
    <name evidence="12" type="primary">PLB1</name>
    <name evidence="12" type="ORF">CAAN4_A03180</name>
</gene>
<name>A0ABP0E5I0_9ASCO</name>
<evidence type="ECO:0000256" key="10">
    <source>
        <dbReference type="SAM" id="MobiDB-lite"/>
    </source>
</evidence>
<evidence type="ECO:0000313" key="13">
    <source>
        <dbReference type="Proteomes" id="UP001497600"/>
    </source>
</evidence>
<dbReference type="InterPro" id="IPR002642">
    <property type="entry name" value="LysoPLipase_cat_dom"/>
</dbReference>
<keyword evidence="6 8" id="KW-0443">Lipid metabolism</keyword>
<feature type="compositionally biased region" description="Low complexity" evidence="10">
    <location>
        <begin position="94"/>
        <end position="109"/>
    </location>
</feature>
<feature type="region of interest" description="Disordered" evidence="10">
    <location>
        <begin position="25"/>
        <end position="51"/>
    </location>
</feature>
<feature type="compositionally biased region" description="Low complexity" evidence="10">
    <location>
        <begin position="37"/>
        <end position="51"/>
    </location>
</feature>
<dbReference type="Proteomes" id="UP001497600">
    <property type="component" value="Chromosome A"/>
</dbReference>
<keyword evidence="13" id="KW-1185">Reference proteome</keyword>
<feature type="chain" id="PRO_5044994518" description="Lysophospholipase" evidence="9">
    <location>
        <begin position="19"/>
        <end position="760"/>
    </location>
</feature>
<dbReference type="EMBL" id="OZ004253">
    <property type="protein sequence ID" value="CAK7892501.1"/>
    <property type="molecule type" value="Genomic_DNA"/>
</dbReference>
<organism evidence="12 13">
    <name type="scientific">[Candida] anglica</name>
    <dbReference type="NCBI Taxonomy" id="148631"/>
    <lineage>
        <taxon>Eukaryota</taxon>
        <taxon>Fungi</taxon>
        <taxon>Dikarya</taxon>
        <taxon>Ascomycota</taxon>
        <taxon>Saccharomycotina</taxon>
        <taxon>Pichiomycetes</taxon>
        <taxon>Debaryomycetaceae</taxon>
        <taxon>Kurtzmaniella</taxon>
    </lineage>
</organism>
<feature type="signal peptide" evidence="9">
    <location>
        <begin position="1"/>
        <end position="18"/>
    </location>
</feature>
<evidence type="ECO:0000259" key="11">
    <source>
        <dbReference type="PROSITE" id="PS51210"/>
    </source>
</evidence>
<feature type="compositionally biased region" description="Gly residues" evidence="10">
    <location>
        <begin position="110"/>
        <end position="121"/>
    </location>
</feature>
<evidence type="ECO:0000313" key="12">
    <source>
        <dbReference type="EMBL" id="CAK7892501.1"/>
    </source>
</evidence>
<comment type="similarity">
    <text evidence="1 9">Belongs to the lysophospholipase family.</text>
</comment>